<reference evidence="3 4" key="1">
    <citation type="submission" date="2014-06" db="EMBL/GenBank/DDBJ databases">
        <authorList>
            <person name="Swart Estienne"/>
        </authorList>
    </citation>
    <scope>NUCLEOTIDE SEQUENCE [LARGE SCALE GENOMIC DNA]</scope>
    <source>
        <strain evidence="3 4">130c</strain>
    </source>
</reference>
<accession>A0A078A5D8</accession>
<keyword evidence="1" id="KW-0175">Coiled coil</keyword>
<feature type="coiled-coil region" evidence="1">
    <location>
        <begin position="376"/>
        <end position="410"/>
    </location>
</feature>
<evidence type="ECO:0000256" key="2">
    <source>
        <dbReference type="SAM" id="MobiDB-lite"/>
    </source>
</evidence>
<protein>
    <submittedName>
        <fullName evidence="3">Uncharacterized protein</fullName>
    </submittedName>
</protein>
<name>A0A078A5D8_STYLE</name>
<evidence type="ECO:0000256" key="1">
    <source>
        <dbReference type="SAM" id="Coils"/>
    </source>
</evidence>
<sequence>MQNQGYMPQQQQQQFQQFAQQNQIYQNQYNPFAAQQNPYQQPLNQPLMNYQQQMPMHSDPNLLLSQNTPRVVTQTTDSLNDRNAFEDYLTRFEQEYDSYLFNFYRYVMKNAQRDRTPSPMRRVNSENTINRSRSASPLYSNEFQNPAYQQQQQQQQPQFNLSNQNQANLQNFMPTATEKQRLMYMDPHRNSNGPLMNERRNDPLNFRDMKQQVEVLGASMTYRDSPAKTAGTFYDQIDPRTSRTHFSGQSNGQYQIPTYSRNQNMANHHSVPEVTDTIGTMKKSLQQYEIANINQDPYVTYQINRERSKSPIQQNNLGHRFDQSISIEQAQNIHNNSMPSVSIYKRDEQRIKMMQIMNQPQLKTTLTSSQYMRELREQSLRQIQNWEHVQKDYEEKIRKQQEELKALQLAKPGTATNQYGRSTLTTTQSRYGGGGGSGLQPTMSANSFMKGY</sequence>
<feature type="compositionally biased region" description="Polar residues" evidence="2">
    <location>
        <begin position="125"/>
        <end position="139"/>
    </location>
</feature>
<dbReference type="EMBL" id="CCKQ01006157">
    <property type="protein sequence ID" value="CDW77445.1"/>
    <property type="molecule type" value="Genomic_DNA"/>
</dbReference>
<feature type="region of interest" description="Disordered" evidence="2">
    <location>
        <begin position="113"/>
        <end position="139"/>
    </location>
</feature>
<feature type="region of interest" description="Disordered" evidence="2">
    <location>
        <begin position="415"/>
        <end position="452"/>
    </location>
</feature>
<proteinExistence type="predicted"/>
<dbReference type="AlphaFoldDB" id="A0A078A5D8"/>
<feature type="compositionally biased region" description="Polar residues" evidence="2">
    <location>
        <begin position="415"/>
        <end position="430"/>
    </location>
</feature>
<evidence type="ECO:0000313" key="4">
    <source>
        <dbReference type="Proteomes" id="UP000039865"/>
    </source>
</evidence>
<gene>
    <name evidence="3" type="primary">Contig3084.g138</name>
    <name evidence="3" type="ORF">STYLEM_6406</name>
</gene>
<evidence type="ECO:0000313" key="3">
    <source>
        <dbReference type="EMBL" id="CDW77445.1"/>
    </source>
</evidence>
<keyword evidence="4" id="KW-1185">Reference proteome</keyword>
<dbReference type="InParanoid" id="A0A078A5D8"/>
<feature type="compositionally biased region" description="Polar residues" evidence="2">
    <location>
        <begin position="439"/>
        <end position="452"/>
    </location>
</feature>
<dbReference type="Proteomes" id="UP000039865">
    <property type="component" value="Unassembled WGS sequence"/>
</dbReference>
<organism evidence="3 4">
    <name type="scientific">Stylonychia lemnae</name>
    <name type="common">Ciliate</name>
    <dbReference type="NCBI Taxonomy" id="5949"/>
    <lineage>
        <taxon>Eukaryota</taxon>
        <taxon>Sar</taxon>
        <taxon>Alveolata</taxon>
        <taxon>Ciliophora</taxon>
        <taxon>Intramacronucleata</taxon>
        <taxon>Spirotrichea</taxon>
        <taxon>Stichotrichia</taxon>
        <taxon>Sporadotrichida</taxon>
        <taxon>Oxytrichidae</taxon>
        <taxon>Stylonychinae</taxon>
        <taxon>Stylonychia</taxon>
    </lineage>
</organism>